<proteinExistence type="predicted"/>
<reference evidence="3 4" key="1">
    <citation type="submission" date="2024-01" db="EMBL/GenBank/DDBJ databases">
        <title>A telomere-to-telomere, gap-free genome of sweet tea (Lithocarpus litseifolius).</title>
        <authorList>
            <person name="Zhou J."/>
        </authorList>
    </citation>
    <scope>NUCLEOTIDE SEQUENCE [LARGE SCALE GENOMIC DNA]</scope>
    <source>
        <strain evidence="3">Zhou-2022a</strain>
        <tissue evidence="3">Leaf</tissue>
    </source>
</reference>
<dbReference type="SUPFAM" id="SSF53098">
    <property type="entry name" value="Ribonuclease H-like"/>
    <property type="match status" value="1"/>
</dbReference>
<dbReference type="InterPro" id="IPR012337">
    <property type="entry name" value="RNaseH-like_sf"/>
</dbReference>
<evidence type="ECO:0000313" key="4">
    <source>
        <dbReference type="Proteomes" id="UP001459277"/>
    </source>
</evidence>
<dbReference type="GO" id="GO:0046983">
    <property type="term" value="F:protein dimerization activity"/>
    <property type="evidence" value="ECO:0007669"/>
    <property type="project" value="InterPro"/>
</dbReference>
<evidence type="ECO:0000259" key="2">
    <source>
        <dbReference type="Pfam" id="PF05699"/>
    </source>
</evidence>
<feature type="region of interest" description="Disordered" evidence="1">
    <location>
        <begin position="269"/>
        <end position="320"/>
    </location>
</feature>
<protein>
    <recommendedName>
        <fullName evidence="2">HAT C-terminal dimerisation domain-containing protein</fullName>
    </recommendedName>
</protein>
<evidence type="ECO:0000256" key="1">
    <source>
        <dbReference type="SAM" id="MobiDB-lite"/>
    </source>
</evidence>
<dbReference type="PANTHER" id="PTHR32166:SF74">
    <property type="entry name" value="OS05G0256350 PROTEIN"/>
    <property type="match status" value="1"/>
</dbReference>
<comment type="caution">
    <text evidence="3">The sequence shown here is derived from an EMBL/GenBank/DDBJ whole genome shotgun (WGS) entry which is preliminary data.</text>
</comment>
<evidence type="ECO:0000313" key="3">
    <source>
        <dbReference type="EMBL" id="KAL0012283.1"/>
    </source>
</evidence>
<dbReference type="InterPro" id="IPR008906">
    <property type="entry name" value="HATC_C_dom"/>
</dbReference>
<dbReference type="PANTHER" id="PTHR32166">
    <property type="entry name" value="OSJNBA0013A04.12 PROTEIN"/>
    <property type="match status" value="1"/>
</dbReference>
<keyword evidence="4" id="KW-1185">Reference proteome</keyword>
<name>A0AAW2DRR5_9ROSI</name>
<organism evidence="3 4">
    <name type="scientific">Lithocarpus litseifolius</name>
    <dbReference type="NCBI Taxonomy" id="425828"/>
    <lineage>
        <taxon>Eukaryota</taxon>
        <taxon>Viridiplantae</taxon>
        <taxon>Streptophyta</taxon>
        <taxon>Embryophyta</taxon>
        <taxon>Tracheophyta</taxon>
        <taxon>Spermatophyta</taxon>
        <taxon>Magnoliopsida</taxon>
        <taxon>eudicotyledons</taxon>
        <taxon>Gunneridae</taxon>
        <taxon>Pentapetalae</taxon>
        <taxon>rosids</taxon>
        <taxon>fabids</taxon>
        <taxon>Fagales</taxon>
        <taxon>Fagaceae</taxon>
        <taxon>Lithocarpus</taxon>
    </lineage>
</organism>
<accession>A0AAW2DRR5</accession>
<dbReference type="EMBL" id="JAZDWU010000002">
    <property type="protein sequence ID" value="KAL0012283.1"/>
    <property type="molecule type" value="Genomic_DNA"/>
</dbReference>
<sequence length="320" mass="37446">MPTFWNTVVYSLKVSGPIVRVLRLVDGEKRPAMGYIYEAMDRAKEAIEKSFNGKEERYNEIFEIIDRRWDCQLHRPLHAAGYFLNPEFFYDNRSEIERDEEVMTGLYKCIQRLVPNIDQQDKILEELTSYKREEGLFGSEMAKRQRKKKAPVLSLACSSSRCERNWSMFEHVHSKKRNRLAQSRMNDLVYIKYNRALKRRYNLRDTIDPISLKDIDDSNEWLIGRVEEDEVEEFAEDDLVFNDDILTWSSVARASGVEEERFNFRSRMGPIGQATSSSSSSQHAPHDGDEDDEENDEGYKSCDENDDGPLLDEDDDDYVD</sequence>
<dbReference type="AlphaFoldDB" id="A0AAW2DRR5"/>
<feature type="compositionally biased region" description="Acidic residues" evidence="1">
    <location>
        <begin position="304"/>
        <end position="320"/>
    </location>
</feature>
<dbReference type="Proteomes" id="UP001459277">
    <property type="component" value="Unassembled WGS sequence"/>
</dbReference>
<dbReference type="Pfam" id="PF05699">
    <property type="entry name" value="Dimer_Tnp_hAT"/>
    <property type="match status" value="1"/>
</dbReference>
<gene>
    <name evidence="3" type="ORF">SO802_007391</name>
</gene>
<feature type="domain" description="HAT C-terminal dimerisation" evidence="2">
    <location>
        <begin position="152"/>
        <end position="194"/>
    </location>
</feature>